<name>R4K5C2_CLOPA</name>
<dbReference type="FunFam" id="3.40.50.300:FF:000042">
    <property type="entry name" value="Maltose/maltodextrin ABC transporter, ATP-binding protein"/>
    <property type="match status" value="1"/>
</dbReference>
<feature type="domain" description="ABC transporter" evidence="7">
    <location>
        <begin position="4"/>
        <end position="234"/>
    </location>
</feature>
<dbReference type="EMBL" id="CP003261">
    <property type="protein sequence ID" value="AGK95729.1"/>
    <property type="molecule type" value="Genomic_DNA"/>
</dbReference>
<dbReference type="GO" id="GO:0016887">
    <property type="term" value="F:ATP hydrolysis activity"/>
    <property type="evidence" value="ECO:0007669"/>
    <property type="project" value="InterPro"/>
</dbReference>
<keyword evidence="2" id="KW-1003">Cell membrane</keyword>
<dbReference type="GO" id="GO:0008643">
    <property type="term" value="P:carbohydrate transport"/>
    <property type="evidence" value="ECO:0007669"/>
    <property type="project" value="InterPro"/>
</dbReference>
<dbReference type="SUPFAM" id="SSF52540">
    <property type="entry name" value="P-loop containing nucleoside triphosphate hydrolases"/>
    <property type="match status" value="1"/>
</dbReference>
<keyword evidence="1" id="KW-0813">Transport</keyword>
<evidence type="ECO:0000256" key="1">
    <source>
        <dbReference type="ARBA" id="ARBA00022448"/>
    </source>
</evidence>
<dbReference type="PANTHER" id="PTHR43875:SF15">
    <property type="entry name" value="TREHALOSE IMPORT ATP-BINDING PROTEIN SUGC"/>
    <property type="match status" value="1"/>
</dbReference>
<keyword evidence="5" id="KW-1278">Translocase</keyword>
<dbReference type="GO" id="GO:0005524">
    <property type="term" value="F:ATP binding"/>
    <property type="evidence" value="ECO:0007669"/>
    <property type="project" value="UniProtKB-KW"/>
</dbReference>
<evidence type="ECO:0000256" key="4">
    <source>
        <dbReference type="ARBA" id="ARBA00022840"/>
    </source>
</evidence>
<dbReference type="Gene3D" id="3.40.50.300">
    <property type="entry name" value="P-loop containing nucleotide triphosphate hydrolases"/>
    <property type="match status" value="1"/>
</dbReference>
<dbReference type="OrthoDB" id="9802264at2"/>
<dbReference type="STRING" id="86416.Clopa_0687"/>
<keyword evidence="8" id="KW-0762">Sugar transport</keyword>
<dbReference type="PROSITE" id="PS50893">
    <property type="entry name" value="ABC_TRANSPORTER_2"/>
    <property type="match status" value="1"/>
</dbReference>
<evidence type="ECO:0000256" key="2">
    <source>
        <dbReference type="ARBA" id="ARBA00022475"/>
    </source>
</evidence>
<dbReference type="Gene3D" id="2.40.50.100">
    <property type="match status" value="1"/>
</dbReference>
<sequence>MDGIGFKNVCKDYDGTSAIKDLNLEIKQGERIVIFGPSGCGKSTILRMIAGLESISSGELYLGDKLANAIEPGDRNIAMVFQNYALYPHLTIFDNITFGLTMNKVPKDKIKRRAFEAIRILNLFGIEKRYPKELSGGQRQRVALARALVKRAPYFLLDEPLSNLDEQLRASARGELVKMHELYKPTFVYVTHDQVEAMTIGNRIAVMDKGKLQQMDTPENVYNRPINTFVAKFIGSPSMNLINAIVIGNRLMLGSNNIEIPEVWLDIIKSSNENNIIFGVRPEHITIGNINNKNSFPIKIRYVENHGSRKCIYFYLDENEMIATVGSSYSADKLDSLYCSIDWSKVHFFHKDGSNFGYAENTKKR</sequence>
<evidence type="ECO:0000256" key="6">
    <source>
        <dbReference type="ARBA" id="ARBA00023136"/>
    </source>
</evidence>
<dbReference type="GO" id="GO:0140359">
    <property type="term" value="F:ABC-type transporter activity"/>
    <property type="evidence" value="ECO:0007669"/>
    <property type="project" value="InterPro"/>
</dbReference>
<evidence type="ECO:0000313" key="9">
    <source>
        <dbReference type="Proteomes" id="UP000013523"/>
    </source>
</evidence>
<keyword evidence="3" id="KW-0547">Nucleotide-binding</keyword>
<dbReference type="RefSeq" id="WP_015614055.1">
    <property type="nucleotide sequence ID" value="NC_021182.1"/>
</dbReference>
<dbReference type="InterPro" id="IPR027417">
    <property type="entry name" value="P-loop_NTPase"/>
</dbReference>
<dbReference type="InterPro" id="IPR008995">
    <property type="entry name" value="Mo/tungstate-bd_C_term_dom"/>
</dbReference>
<dbReference type="Proteomes" id="UP000013523">
    <property type="component" value="Chromosome"/>
</dbReference>
<proteinExistence type="predicted"/>
<evidence type="ECO:0000259" key="7">
    <source>
        <dbReference type="PROSITE" id="PS50893"/>
    </source>
</evidence>
<dbReference type="InterPro" id="IPR012340">
    <property type="entry name" value="NA-bd_OB-fold"/>
</dbReference>
<reference evidence="8 9" key="1">
    <citation type="submission" date="2012-01" db="EMBL/GenBank/DDBJ databases">
        <title>Complete sequence of chromosome of Clostridium pasteurianum BC1.</title>
        <authorList>
            <consortium name="US DOE Joint Genome Institute"/>
            <person name="Lucas S."/>
            <person name="Han J."/>
            <person name="Lapidus A."/>
            <person name="Cheng J.-F."/>
            <person name="Goodwin L."/>
            <person name="Pitluck S."/>
            <person name="Peters L."/>
            <person name="Mikhailova N."/>
            <person name="Teshima H."/>
            <person name="Detter J.C."/>
            <person name="Han C."/>
            <person name="Tapia R."/>
            <person name="Land M."/>
            <person name="Hauser L."/>
            <person name="Kyrpides N."/>
            <person name="Ivanova N."/>
            <person name="Pagani I."/>
            <person name="Dunn J."/>
            <person name="Taghavi S."/>
            <person name="Francis A."/>
            <person name="van der Lelie D."/>
            <person name="Woyke T."/>
        </authorList>
    </citation>
    <scope>NUCLEOTIDE SEQUENCE [LARGE SCALE GENOMIC DNA]</scope>
    <source>
        <strain evidence="8 9">BC1</strain>
    </source>
</reference>
<dbReference type="InterPro" id="IPR040582">
    <property type="entry name" value="OB_MalK-like"/>
</dbReference>
<accession>R4K5C2</accession>
<keyword evidence="9" id="KW-1185">Reference proteome</keyword>
<dbReference type="Pfam" id="PF00005">
    <property type="entry name" value="ABC_tran"/>
    <property type="match status" value="1"/>
</dbReference>
<dbReference type="InterPro" id="IPR015855">
    <property type="entry name" value="ABC_transpr_MalK-like"/>
</dbReference>
<evidence type="ECO:0000256" key="5">
    <source>
        <dbReference type="ARBA" id="ARBA00022967"/>
    </source>
</evidence>
<dbReference type="SUPFAM" id="SSF50331">
    <property type="entry name" value="MOP-like"/>
    <property type="match status" value="1"/>
</dbReference>
<dbReference type="HOGENOM" id="CLU_000604_1_1_9"/>
<evidence type="ECO:0000313" key="8">
    <source>
        <dbReference type="EMBL" id="AGK95729.1"/>
    </source>
</evidence>
<dbReference type="InterPro" id="IPR003439">
    <property type="entry name" value="ABC_transporter-like_ATP-bd"/>
</dbReference>
<dbReference type="eggNOG" id="COG3842">
    <property type="taxonomic scope" value="Bacteria"/>
</dbReference>
<keyword evidence="4" id="KW-0067">ATP-binding</keyword>
<dbReference type="Pfam" id="PF17912">
    <property type="entry name" value="OB_MalK"/>
    <property type="match status" value="1"/>
</dbReference>
<dbReference type="PATRIC" id="fig|86416.3.peg.675"/>
<keyword evidence="6" id="KW-0472">Membrane</keyword>
<dbReference type="Gene3D" id="2.40.50.140">
    <property type="entry name" value="Nucleic acid-binding proteins"/>
    <property type="match status" value="1"/>
</dbReference>
<protein>
    <submittedName>
        <fullName evidence="8">ATPase component of ABC-type sugar transporter</fullName>
    </submittedName>
</protein>
<dbReference type="AlphaFoldDB" id="R4K5C2"/>
<dbReference type="InterPro" id="IPR047641">
    <property type="entry name" value="ABC_transpr_MalK/UgpC-like"/>
</dbReference>
<dbReference type="KEGG" id="cpas:Clopa_0687"/>
<organism evidence="8 9">
    <name type="scientific">Clostridium pasteurianum BC1</name>
    <dbReference type="NCBI Taxonomy" id="86416"/>
    <lineage>
        <taxon>Bacteria</taxon>
        <taxon>Bacillati</taxon>
        <taxon>Bacillota</taxon>
        <taxon>Clostridia</taxon>
        <taxon>Eubacteriales</taxon>
        <taxon>Clostridiaceae</taxon>
        <taxon>Clostridium</taxon>
    </lineage>
</organism>
<evidence type="ECO:0000256" key="3">
    <source>
        <dbReference type="ARBA" id="ARBA00022741"/>
    </source>
</evidence>
<dbReference type="SMART" id="SM00382">
    <property type="entry name" value="AAA"/>
    <property type="match status" value="1"/>
</dbReference>
<dbReference type="InterPro" id="IPR003593">
    <property type="entry name" value="AAA+_ATPase"/>
</dbReference>
<gene>
    <name evidence="8" type="ORF">Clopa_0687</name>
</gene>
<dbReference type="PROSITE" id="PS00211">
    <property type="entry name" value="ABC_TRANSPORTER_1"/>
    <property type="match status" value="1"/>
</dbReference>
<dbReference type="GO" id="GO:0055052">
    <property type="term" value="C:ATP-binding cassette (ABC) transporter complex, substrate-binding subunit-containing"/>
    <property type="evidence" value="ECO:0007669"/>
    <property type="project" value="TreeGrafter"/>
</dbReference>
<dbReference type="PANTHER" id="PTHR43875">
    <property type="entry name" value="MALTODEXTRIN IMPORT ATP-BINDING PROTEIN MSMX"/>
    <property type="match status" value="1"/>
</dbReference>
<dbReference type="InterPro" id="IPR017871">
    <property type="entry name" value="ABC_transporter-like_CS"/>
</dbReference>
<dbReference type="CDD" id="cd03301">
    <property type="entry name" value="ABC_MalK_N"/>
    <property type="match status" value="1"/>
</dbReference>